<gene>
    <name evidence="2" type="ORF">F7725_025776</name>
</gene>
<accession>A0A7J5X578</accession>
<dbReference type="GO" id="GO:0005576">
    <property type="term" value="C:extracellular region"/>
    <property type="evidence" value="ECO:0007669"/>
    <property type="project" value="InterPro"/>
</dbReference>
<keyword evidence="3" id="KW-1185">Reference proteome</keyword>
<protein>
    <submittedName>
        <fullName evidence="2">Uncharacterized protein</fullName>
    </submittedName>
</protein>
<dbReference type="PANTHER" id="PTHR14096">
    <property type="entry name" value="APOLIPOPROTEIN L"/>
    <property type="match status" value="1"/>
</dbReference>
<reference evidence="2 3" key="1">
    <citation type="submission" date="2020-03" db="EMBL/GenBank/DDBJ databases">
        <title>Dissostichus mawsoni Genome sequencing and assembly.</title>
        <authorList>
            <person name="Park H."/>
        </authorList>
    </citation>
    <scope>NUCLEOTIDE SEQUENCE [LARGE SCALE GENOMIC DNA]</scope>
    <source>
        <strain evidence="2">DM0001</strain>
        <tissue evidence="2">Muscle</tissue>
    </source>
</reference>
<proteinExistence type="inferred from homology"/>
<organism evidence="2 3">
    <name type="scientific">Dissostichus mawsoni</name>
    <name type="common">Antarctic cod</name>
    <dbReference type="NCBI Taxonomy" id="36200"/>
    <lineage>
        <taxon>Eukaryota</taxon>
        <taxon>Metazoa</taxon>
        <taxon>Chordata</taxon>
        <taxon>Craniata</taxon>
        <taxon>Vertebrata</taxon>
        <taxon>Euteleostomi</taxon>
        <taxon>Actinopterygii</taxon>
        <taxon>Neopterygii</taxon>
        <taxon>Teleostei</taxon>
        <taxon>Neoteleostei</taxon>
        <taxon>Acanthomorphata</taxon>
        <taxon>Eupercaria</taxon>
        <taxon>Perciformes</taxon>
        <taxon>Notothenioidei</taxon>
        <taxon>Nototheniidae</taxon>
        <taxon>Dissostichus</taxon>
    </lineage>
</organism>
<dbReference type="GO" id="GO:0042157">
    <property type="term" value="P:lipoprotein metabolic process"/>
    <property type="evidence" value="ECO:0007669"/>
    <property type="project" value="InterPro"/>
</dbReference>
<dbReference type="OrthoDB" id="6146578at2759"/>
<dbReference type="GO" id="GO:0006869">
    <property type="term" value="P:lipid transport"/>
    <property type="evidence" value="ECO:0007669"/>
    <property type="project" value="InterPro"/>
</dbReference>
<comment type="caution">
    <text evidence="2">The sequence shown here is derived from an EMBL/GenBank/DDBJ whole genome shotgun (WGS) entry which is preliminary data.</text>
</comment>
<dbReference type="GO" id="GO:0016020">
    <property type="term" value="C:membrane"/>
    <property type="evidence" value="ECO:0007669"/>
    <property type="project" value="TreeGrafter"/>
</dbReference>
<evidence type="ECO:0000256" key="1">
    <source>
        <dbReference type="ARBA" id="ARBA00010090"/>
    </source>
</evidence>
<dbReference type="Pfam" id="PF05461">
    <property type="entry name" value="ApoL"/>
    <property type="match status" value="1"/>
</dbReference>
<evidence type="ECO:0000313" key="2">
    <source>
        <dbReference type="EMBL" id="KAF3832111.1"/>
    </source>
</evidence>
<comment type="similarity">
    <text evidence="1">Belongs to the apolipoprotein L family.</text>
</comment>
<dbReference type="InterPro" id="IPR008405">
    <property type="entry name" value="ApoL"/>
</dbReference>
<dbReference type="EMBL" id="JAAKFY010000027">
    <property type="protein sequence ID" value="KAF3832111.1"/>
    <property type="molecule type" value="Genomic_DNA"/>
</dbReference>
<dbReference type="Proteomes" id="UP000518266">
    <property type="component" value="Unassembled WGS sequence"/>
</dbReference>
<sequence>MGVRDNLGKELQEALYCYTADTLKYIDTVKEFCEQRSIWMPKMETELVRFLDAVEYLAVTSLPLFVEENRMLHLPEGISPVTVQFVISFAWMISPHLLVFKGDWDLENIEVLAYVLDKYITIIERICEKLGSSLCNFCPKMSDDILVDLDEDLSEEDTQRILQHIKQLEELRKNESFRMVFLFQEDELCSDFIKKFKERQPRMEEFLKDLEEYAVQLDRMNKGAKISSVAGSSVGAVGGVLSIIGLALSPVTAGASLAMTMAGLGMGITSGVNTIVTTATEIGVNNTYHNKAREVIKSYMEDVQYLNDCLEEVADRQKREGYAKVIQNVCTVAKSIHSLVGKASAFKLLKNKELAVSAGKVAVKEGKALRSVPKVAEFLADIGQATAKGPLALSKAAKTTAFIGLNVLFVGLDIFFICTDSMCLAQGSETEFSKLIRAKAAVWRKGADQMQHFHYLLCEGLKISEENKAILMKPIFQRGN</sequence>
<dbReference type="AlphaFoldDB" id="A0A7J5X578"/>
<evidence type="ECO:0000313" key="3">
    <source>
        <dbReference type="Proteomes" id="UP000518266"/>
    </source>
</evidence>
<dbReference type="PANTHER" id="PTHR14096:SF57">
    <property type="entry name" value="APOLIPOPROTEIN L4"/>
    <property type="match status" value="1"/>
</dbReference>
<dbReference type="GO" id="GO:0008289">
    <property type="term" value="F:lipid binding"/>
    <property type="evidence" value="ECO:0007669"/>
    <property type="project" value="InterPro"/>
</dbReference>
<name>A0A7J5X578_DISMA</name>